<accession>Q22FY1</accession>
<dbReference type="InterPro" id="IPR028889">
    <property type="entry name" value="USP"/>
</dbReference>
<evidence type="ECO:0000259" key="9">
    <source>
        <dbReference type="PROSITE" id="PS50235"/>
    </source>
</evidence>
<feature type="compositionally biased region" description="Basic and acidic residues" evidence="8">
    <location>
        <begin position="7"/>
        <end position="35"/>
    </location>
</feature>
<keyword evidence="11" id="KW-1185">Reference proteome</keyword>
<feature type="region of interest" description="Disordered" evidence="8">
    <location>
        <begin position="441"/>
        <end position="478"/>
    </location>
</feature>
<dbReference type="PANTHER" id="PTHR21646">
    <property type="entry name" value="UBIQUITIN CARBOXYL-TERMINAL HYDROLASE"/>
    <property type="match status" value="1"/>
</dbReference>
<proteinExistence type="inferred from homology"/>
<comment type="catalytic activity">
    <reaction evidence="1 7">
        <text>Thiol-dependent hydrolysis of ester, thioester, amide, peptide and isopeptide bonds formed by the C-terminal Gly of ubiquitin (a 76-residue protein attached to proteins as an intracellular targeting signal).</text>
        <dbReference type="EC" id="3.4.19.12"/>
    </reaction>
</comment>
<dbReference type="AlphaFoldDB" id="Q22FY1"/>
<reference evidence="11" key="1">
    <citation type="journal article" date="2006" name="PLoS Biol.">
        <title>Macronuclear genome sequence of the ciliate Tetrahymena thermophila, a model eukaryote.</title>
        <authorList>
            <person name="Eisen J.A."/>
            <person name="Coyne R.S."/>
            <person name="Wu M."/>
            <person name="Wu D."/>
            <person name="Thiagarajan M."/>
            <person name="Wortman J.R."/>
            <person name="Badger J.H."/>
            <person name="Ren Q."/>
            <person name="Amedeo P."/>
            <person name="Jones K.M."/>
            <person name="Tallon L.J."/>
            <person name="Delcher A.L."/>
            <person name="Salzberg S.L."/>
            <person name="Silva J.C."/>
            <person name="Haas B.J."/>
            <person name="Majoros W.H."/>
            <person name="Farzad M."/>
            <person name="Carlton J.M."/>
            <person name="Smith R.K. Jr."/>
            <person name="Garg J."/>
            <person name="Pearlman R.E."/>
            <person name="Karrer K.M."/>
            <person name="Sun L."/>
            <person name="Manning G."/>
            <person name="Elde N.C."/>
            <person name="Turkewitz A.P."/>
            <person name="Asai D.J."/>
            <person name="Wilkes D.E."/>
            <person name="Wang Y."/>
            <person name="Cai H."/>
            <person name="Collins K."/>
            <person name="Stewart B.A."/>
            <person name="Lee S.R."/>
            <person name="Wilamowska K."/>
            <person name="Weinberg Z."/>
            <person name="Ruzzo W.L."/>
            <person name="Wloga D."/>
            <person name="Gaertig J."/>
            <person name="Frankel J."/>
            <person name="Tsao C.-C."/>
            <person name="Gorovsky M.A."/>
            <person name="Keeling P.J."/>
            <person name="Waller R.F."/>
            <person name="Patron N.J."/>
            <person name="Cherry J.M."/>
            <person name="Stover N.A."/>
            <person name="Krieger C.J."/>
            <person name="del Toro C."/>
            <person name="Ryder H.F."/>
            <person name="Williamson S.C."/>
            <person name="Barbeau R.A."/>
            <person name="Hamilton E.P."/>
            <person name="Orias E."/>
        </authorList>
    </citation>
    <scope>NUCLEOTIDE SEQUENCE [LARGE SCALE GENOMIC DNA]</scope>
    <source>
        <strain evidence="11">SB210</strain>
    </source>
</reference>
<feature type="region of interest" description="Disordered" evidence="8">
    <location>
        <begin position="911"/>
        <end position="939"/>
    </location>
</feature>
<dbReference type="EMBL" id="GG662576">
    <property type="protein sequence ID" value="EAR84245.2"/>
    <property type="molecule type" value="Genomic_DNA"/>
</dbReference>
<dbReference type="InterPro" id="IPR038765">
    <property type="entry name" value="Papain-like_cys_pep_sf"/>
</dbReference>
<evidence type="ECO:0000256" key="4">
    <source>
        <dbReference type="ARBA" id="ARBA00022786"/>
    </source>
</evidence>
<feature type="region of interest" description="Disordered" evidence="8">
    <location>
        <begin position="1"/>
        <end position="35"/>
    </location>
</feature>
<dbReference type="KEGG" id="tet:TTHERM_00721760"/>
<dbReference type="STRING" id="312017.Q22FY1"/>
<keyword evidence="4 7" id="KW-0833">Ubl conjugation pathway</keyword>
<dbReference type="PROSITE" id="PS00973">
    <property type="entry name" value="USP_2"/>
    <property type="match status" value="1"/>
</dbReference>
<dbReference type="RefSeq" id="XP_001031908.2">
    <property type="nucleotide sequence ID" value="XM_001031908.2"/>
</dbReference>
<keyword evidence="5 7" id="KW-0378">Hydrolase</keyword>
<evidence type="ECO:0000256" key="5">
    <source>
        <dbReference type="ARBA" id="ARBA00022801"/>
    </source>
</evidence>
<dbReference type="GO" id="GO:0016579">
    <property type="term" value="P:protein deubiquitination"/>
    <property type="evidence" value="ECO:0007669"/>
    <property type="project" value="InterPro"/>
</dbReference>
<evidence type="ECO:0000313" key="10">
    <source>
        <dbReference type="EMBL" id="EAR84245.2"/>
    </source>
</evidence>
<evidence type="ECO:0000256" key="7">
    <source>
        <dbReference type="RuleBase" id="RU366025"/>
    </source>
</evidence>
<dbReference type="GeneID" id="7838125"/>
<feature type="compositionally biased region" description="Polar residues" evidence="8">
    <location>
        <begin position="827"/>
        <end position="848"/>
    </location>
</feature>
<feature type="compositionally biased region" description="Polar residues" evidence="8">
    <location>
        <begin position="733"/>
        <end position="751"/>
    </location>
</feature>
<dbReference type="Pfam" id="PF00443">
    <property type="entry name" value="UCH"/>
    <property type="match status" value="1"/>
</dbReference>
<evidence type="ECO:0000256" key="8">
    <source>
        <dbReference type="SAM" id="MobiDB-lite"/>
    </source>
</evidence>
<dbReference type="eggNOG" id="KOG1868">
    <property type="taxonomic scope" value="Eukaryota"/>
</dbReference>
<dbReference type="PROSITE" id="PS50235">
    <property type="entry name" value="USP_3"/>
    <property type="match status" value="1"/>
</dbReference>
<gene>
    <name evidence="10" type="ORF">TTHERM_00721760</name>
</gene>
<evidence type="ECO:0000256" key="6">
    <source>
        <dbReference type="ARBA" id="ARBA00022807"/>
    </source>
</evidence>
<dbReference type="PROSITE" id="PS00972">
    <property type="entry name" value="USP_1"/>
    <property type="match status" value="1"/>
</dbReference>
<dbReference type="PANTHER" id="PTHR21646:SF24">
    <property type="entry name" value="UBIQUITIN CARBOXYL-TERMINAL HYDROLASE"/>
    <property type="match status" value="1"/>
</dbReference>
<dbReference type="EC" id="3.4.19.12" evidence="7"/>
<feature type="domain" description="USP" evidence="9">
    <location>
        <begin position="75"/>
        <end position="425"/>
    </location>
</feature>
<evidence type="ECO:0000256" key="1">
    <source>
        <dbReference type="ARBA" id="ARBA00000707"/>
    </source>
</evidence>
<feature type="region of interest" description="Disordered" evidence="8">
    <location>
        <begin position="823"/>
        <end position="855"/>
    </location>
</feature>
<feature type="compositionally biased region" description="Basic residues" evidence="8">
    <location>
        <begin position="469"/>
        <end position="478"/>
    </location>
</feature>
<dbReference type="InterPro" id="IPR001394">
    <property type="entry name" value="Peptidase_C19_UCH"/>
</dbReference>
<dbReference type="GO" id="GO:0006508">
    <property type="term" value="P:proteolysis"/>
    <property type="evidence" value="ECO:0007669"/>
    <property type="project" value="UniProtKB-KW"/>
</dbReference>
<dbReference type="InterPro" id="IPR050185">
    <property type="entry name" value="Ub_carboxyl-term_hydrolase"/>
</dbReference>
<dbReference type="InterPro" id="IPR018200">
    <property type="entry name" value="USP_CS"/>
</dbReference>
<feature type="compositionally biased region" description="Polar residues" evidence="8">
    <location>
        <begin position="699"/>
        <end position="726"/>
    </location>
</feature>
<feature type="region of interest" description="Disordered" evidence="8">
    <location>
        <begin position="689"/>
        <end position="751"/>
    </location>
</feature>
<dbReference type="GO" id="GO:0004843">
    <property type="term" value="F:cysteine-type deubiquitinase activity"/>
    <property type="evidence" value="ECO:0007669"/>
    <property type="project" value="UniProtKB-UniRule"/>
</dbReference>
<comment type="similarity">
    <text evidence="2 7">Belongs to the peptidase C19 family.</text>
</comment>
<protein>
    <recommendedName>
        <fullName evidence="7">Ubiquitin carboxyl-terminal hydrolase</fullName>
        <ecNumber evidence="7">3.4.19.12</ecNumber>
    </recommendedName>
</protein>
<dbReference type="CDD" id="cd02674">
    <property type="entry name" value="Peptidase_C19R"/>
    <property type="match status" value="1"/>
</dbReference>
<dbReference type="InParanoid" id="Q22FY1"/>
<dbReference type="Proteomes" id="UP000009168">
    <property type="component" value="Unassembled WGS sequence"/>
</dbReference>
<evidence type="ECO:0000256" key="2">
    <source>
        <dbReference type="ARBA" id="ARBA00009085"/>
    </source>
</evidence>
<feature type="compositionally biased region" description="Basic and acidic residues" evidence="8">
    <location>
        <begin position="444"/>
        <end position="468"/>
    </location>
</feature>
<dbReference type="HOGENOM" id="CLU_404676_0_0_1"/>
<keyword evidence="6 7" id="KW-0788">Thiol protease</keyword>
<keyword evidence="3 7" id="KW-0645">Protease</keyword>
<organism evidence="10 11">
    <name type="scientific">Tetrahymena thermophila (strain SB210)</name>
    <dbReference type="NCBI Taxonomy" id="312017"/>
    <lineage>
        <taxon>Eukaryota</taxon>
        <taxon>Sar</taxon>
        <taxon>Alveolata</taxon>
        <taxon>Ciliophora</taxon>
        <taxon>Intramacronucleata</taxon>
        <taxon>Oligohymenophorea</taxon>
        <taxon>Hymenostomatida</taxon>
        <taxon>Tetrahymenina</taxon>
        <taxon>Tetrahymenidae</taxon>
        <taxon>Tetrahymena</taxon>
    </lineage>
</organism>
<dbReference type="Gene3D" id="3.90.70.10">
    <property type="entry name" value="Cysteine proteinases"/>
    <property type="match status" value="1"/>
</dbReference>
<evidence type="ECO:0000256" key="3">
    <source>
        <dbReference type="ARBA" id="ARBA00022670"/>
    </source>
</evidence>
<sequence length="983" mass="114025">MGSCSSRSDKDEVKDVIKIQKGHNNEMEQSADKRQKGALNKRLSINYNKIPNKIHKQDTRFQQGIIEVDEISGLVGLSNLGNTCFMNSALQCLSNVPPLCDYFLSKLHEKEINYDSFLGSQGKITQQFAELMIDMWNTSDSYIIPQKFLRAIGNFGPQFADGSQQDSHEFLAFLMDILHEDLNRVKQKPYIEGKDYNGNDYEKYAKECWKEYLMRNRSIIVDLFQGQTKSTLRCLKCNTVSHKFETFMYLSVPIPDSQKSKKLSSKRSIEEDSESFSLQRCIQEFTKEEKLERGELWFCPKCKKHQESTKKIDLWKMPNILIIHLKRFEFNKDRRCKLSNKIDFPIKNFDISSLTAGKQRDIPIYDLFAVSNHGGTLSSGHYTSYAKNRIDQNWYFFNDTQVQYVEDPEDKLSSSQSYVLFYSKTSVEEFYRQTLSDPESWPHFYDEDKQSNKQKEDAKESELDELNRNRRKRNTKQHTYKFTNEIQKRDSKLYPTILPQNSNIQNIEEINNNTNQNRNGSQTRLNNGKSQTNIKSQTQFEMMNSVINEEEFQGNLDYSLNISKEIKQLDKMNSKTLKSNKIQVSNSSVKQRNIQYFGNDQKSASINVIISPRDENKNQNQIQNSRYHIEDSYAKNLSTQNNQQAYNYKIQAYLGMSGNVNVANYCNFGSNRTSNVRVNQGPGGNSSLSLAWCTDDTQKPSVRSGSQNNYYQRESNSYGNQYQNSYKNDKGNNSDNQKYNPITGNPVSSYNANNYAQETKYQEDNFNQNQNRYDPGDINQYYVQQKKQQGYNQDNYDAYQNNNANSNPYSAKPPVFGKRVETKTESNYDNNKQSIKVHQTPGGRQNFQIGGDYNYFKDDGGNDKIGGYKGNSPQKSDSYQALKNNYRNMVSNEPPQQNYQQEYQQKYMANNYANNSGSSNRSSSQNIYNNDPYARNQNQNYGNYYQQQQQQSNQPRQPNNLQDVKFGYRVNQPPGGKSNITFG</sequence>
<dbReference type="SUPFAM" id="SSF54001">
    <property type="entry name" value="Cysteine proteinases"/>
    <property type="match status" value="1"/>
</dbReference>
<dbReference type="OrthoDB" id="292964at2759"/>
<name>Q22FY1_TETTS</name>
<evidence type="ECO:0000313" key="11">
    <source>
        <dbReference type="Proteomes" id="UP000009168"/>
    </source>
</evidence>